<protein>
    <recommendedName>
        <fullName evidence="1">Protein kinase domain-containing protein</fullName>
    </recommendedName>
</protein>
<dbReference type="AlphaFoldDB" id="A0AAV5QVR2"/>
<feature type="domain" description="Protein kinase" evidence="1">
    <location>
        <begin position="1"/>
        <end position="69"/>
    </location>
</feature>
<gene>
    <name evidence="2" type="ORF">DASC09_055420</name>
</gene>
<evidence type="ECO:0000259" key="1">
    <source>
        <dbReference type="PROSITE" id="PS50011"/>
    </source>
</evidence>
<reference evidence="2 3" key="1">
    <citation type="journal article" date="2023" name="Elife">
        <title>Identification of key yeast species and microbe-microbe interactions impacting larval growth of Drosophila in the wild.</title>
        <authorList>
            <person name="Mure A."/>
            <person name="Sugiura Y."/>
            <person name="Maeda R."/>
            <person name="Honda K."/>
            <person name="Sakurai N."/>
            <person name="Takahashi Y."/>
            <person name="Watada M."/>
            <person name="Katoh T."/>
            <person name="Gotoh A."/>
            <person name="Gotoh Y."/>
            <person name="Taniguchi I."/>
            <person name="Nakamura K."/>
            <person name="Hayashi T."/>
            <person name="Katayama T."/>
            <person name="Uemura T."/>
            <person name="Hattori Y."/>
        </authorList>
    </citation>
    <scope>NUCLEOTIDE SEQUENCE [LARGE SCALE GENOMIC DNA]</scope>
    <source>
        <strain evidence="2 3">SC-9</strain>
    </source>
</reference>
<evidence type="ECO:0000313" key="3">
    <source>
        <dbReference type="Proteomes" id="UP001360560"/>
    </source>
</evidence>
<dbReference type="PROSITE" id="PS50011">
    <property type="entry name" value="PROTEIN_KINASE_DOM"/>
    <property type="match status" value="1"/>
</dbReference>
<dbReference type="GO" id="GO:0005524">
    <property type="term" value="F:ATP binding"/>
    <property type="evidence" value="ECO:0007669"/>
    <property type="project" value="InterPro"/>
</dbReference>
<dbReference type="PROSITE" id="PS00108">
    <property type="entry name" value="PROTEIN_KINASE_ST"/>
    <property type="match status" value="1"/>
</dbReference>
<dbReference type="Proteomes" id="UP001360560">
    <property type="component" value="Unassembled WGS sequence"/>
</dbReference>
<dbReference type="InterPro" id="IPR008271">
    <property type="entry name" value="Ser/Thr_kinase_AS"/>
</dbReference>
<dbReference type="InterPro" id="IPR000719">
    <property type="entry name" value="Prot_kinase_dom"/>
</dbReference>
<dbReference type="GO" id="GO:0004672">
    <property type="term" value="F:protein kinase activity"/>
    <property type="evidence" value="ECO:0007669"/>
    <property type="project" value="InterPro"/>
</dbReference>
<dbReference type="RefSeq" id="XP_064855199.1">
    <property type="nucleotide sequence ID" value="XM_064999127.1"/>
</dbReference>
<evidence type="ECO:0000313" key="2">
    <source>
        <dbReference type="EMBL" id="GMM38203.1"/>
    </source>
</evidence>
<dbReference type="SUPFAM" id="SSF56112">
    <property type="entry name" value="Protein kinase-like (PK-like)"/>
    <property type="match status" value="1"/>
</dbReference>
<organism evidence="2 3">
    <name type="scientific">Saccharomycopsis crataegensis</name>
    <dbReference type="NCBI Taxonomy" id="43959"/>
    <lineage>
        <taxon>Eukaryota</taxon>
        <taxon>Fungi</taxon>
        <taxon>Dikarya</taxon>
        <taxon>Ascomycota</taxon>
        <taxon>Saccharomycotina</taxon>
        <taxon>Saccharomycetes</taxon>
        <taxon>Saccharomycopsidaceae</taxon>
        <taxon>Saccharomycopsis</taxon>
    </lineage>
</organism>
<sequence length="69" mass="8044">MKKLLHQLQILYNIEIYHYDFKVSNLCTDAFGNAGLPDYRDARFCEKGTIYKGDIGKLNNTDKFLSPRK</sequence>
<comment type="caution">
    <text evidence="2">The sequence shown here is derived from an EMBL/GenBank/DDBJ whole genome shotgun (WGS) entry which is preliminary data.</text>
</comment>
<keyword evidence="3" id="KW-1185">Reference proteome</keyword>
<dbReference type="EMBL" id="BTFZ01000019">
    <property type="protein sequence ID" value="GMM38203.1"/>
    <property type="molecule type" value="Genomic_DNA"/>
</dbReference>
<proteinExistence type="predicted"/>
<dbReference type="InterPro" id="IPR011009">
    <property type="entry name" value="Kinase-like_dom_sf"/>
</dbReference>
<dbReference type="GeneID" id="90076192"/>
<name>A0AAV5QVR2_9ASCO</name>
<accession>A0AAV5QVR2</accession>